<name>A0A7J5D1C4_9ACTN</name>
<sequence length="449" mass="47358">MRPTKAKDHHAAGVPCGPPSVSWQAPVPVEETQVNASPESDQGPLQDGAGVCSPADPAGVYAVDADVPAAVGRVLGQLLSERRTQAVTLDPMFAGDLADRVARFTLEGGKRTRSQLVWWALRACGGTMRHAEATLRVGAALEIIQTCALIHDDVMDASRLRRGRPSLHADVQAQYAGSTTTEQVARFGEATAILAGDLALAWADDVLTETDLPPDTRDQVRGLWRAMRMEMVAGQYLDLHGQITSSRSLTHAIRAACLKSALYSVERPLGLGAALAGADAATTTALCSAGRCFGIAFQLRDDLHDVFGGPQHTGKPSGGDIRSGKPTYLMAVAQARVEAVGDRHALAVLKSSLGCAELSEADLTAVRRVLVTTGAQKTVEAKIDRLVAQGIRHFDSVLLEPEGGRRLRALLLHAAGAPHVPSPSSYPSEAEDGLPVPLLLTAAGEGRTR</sequence>
<dbReference type="PANTHER" id="PTHR12001">
    <property type="entry name" value="GERANYLGERANYL PYROPHOSPHATE SYNTHASE"/>
    <property type="match status" value="1"/>
</dbReference>
<evidence type="ECO:0000313" key="8">
    <source>
        <dbReference type="EMBL" id="KAB1976674.1"/>
    </source>
</evidence>
<dbReference type="SFLD" id="SFLDS00005">
    <property type="entry name" value="Isoprenoid_Synthase_Type_I"/>
    <property type="match status" value="1"/>
</dbReference>
<evidence type="ECO:0000256" key="5">
    <source>
        <dbReference type="ARBA" id="ARBA00022842"/>
    </source>
</evidence>
<comment type="similarity">
    <text evidence="2 6">Belongs to the FPP/GGPP synthase family.</text>
</comment>
<keyword evidence="4" id="KW-0479">Metal-binding</keyword>
<dbReference type="Pfam" id="PF00348">
    <property type="entry name" value="polyprenyl_synt"/>
    <property type="match status" value="1"/>
</dbReference>
<evidence type="ECO:0000256" key="6">
    <source>
        <dbReference type="RuleBase" id="RU004466"/>
    </source>
</evidence>
<keyword evidence="9" id="KW-1185">Reference proteome</keyword>
<proteinExistence type="inferred from homology"/>
<evidence type="ECO:0000256" key="2">
    <source>
        <dbReference type="ARBA" id="ARBA00006706"/>
    </source>
</evidence>
<dbReference type="Gene3D" id="1.10.600.10">
    <property type="entry name" value="Farnesyl Diphosphate Synthase"/>
    <property type="match status" value="1"/>
</dbReference>
<dbReference type="PANTHER" id="PTHR12001:SF85">
    <property type="entry name" value="SHORT CHAIN ISOPRENYL DIPHOSPHATE SYNTHASE"/>
    <property type="match status" value="1"/>
</dbReference>
<dbReference type="GO" id="GO:0004659">
    <property type="term" value="F:prenyltransferase activity"/>
    <property type="evidence" value="ECO:0007669"/>
    <property type="project" value="InterPro"/>
</dbReference>
<dbReference type="CDD" id="cd00685">
    <property type="entry name" value="Trans_IPPS_HT"/>
    <property type="match status" value="1"/>
</dbReference>
<evidence type="ECO:0000256" key="1">
    <source>
        <dbReference type="ARBA" id="ARBA00001946"/>
    </source>
</evidence>
<dbReference type="GO" id="GO:0008299">
    <property type="term" value="P:isoprenoid biosynthetic process"/>
    <property type="evidence" value="ECO:0007669"/>
    <property type="project" value="InterPro"/>
</dbReference>
<evidence type="ECO:0000256" key="7">
    <source>
        <dbReference type="SAM" id="MobiDB-lite"/>
    </source>
</evidence>
<dbReference type="InterPro" id="IPR000092">
    <property type="entry name" value="Polyprenyl_synt"/>
</dbReference>
<dbReference type="GO" id="GO:0046872">
    <property type="term" value="F:metal ion binding"/>
    <property type="evidence" value="ECO:0007669"/>
    <property type="project" value="UniProtKB-KW"/>
</dbReference>
<dbReference type="RefSeq" id="WP_151474968.1">
    <property type="nucleotide sequence ID" value="NZ_WBKG01000078.1"/>
</dbReference>
<dbReference type="SUPFAM" id="SSF48576">
    <property type="entry name" value="Terpenoid synthases"/>
    <property type="match status" value="1"/>
</dbReference>
<evidence type="ECO:0000256" key="3">
    <source>
        <dbReference type="ARBA" id="ARBA00022679"/>
    </source>
</evidence>
<accession>A0A7J5D1C4</accession>
<dbReference type="InterPro" id="IPR033749">
    <property type="entry name" value="Polyprenyl_synt_CS"/>
</dbReference>
<feature type="compositionally biased region" description="Basic and acidic residues" evidence="7">
    <location>
        <begin position="1"/>
        <end position="11"/>
    </location>
</feature>
<dbReference type="InterPro" id="IPR008949">
    <property type="entry name" value="Isoprenoid_synthase_dom_sf"/>
</dbReference>
<gene>
    <name evidence="8" type="ORF">F8144_43730</name>
</gene>
<dbReference type="SFLD" id="SFLDG01017">
    <property type="entry name" value="Polyprenyl_Transferase_Like"/>
    <property type="match status" value="1"/>
</dbReference>
<comment type="caution">
    <text evidence="8">The sequence shown here is derived from an EMBL/GenBank/DDBJ whole genome shotgun (WGS) entry which is preliminary data.</text>
</comment>
<organism evidence="8 9">
    <name type="scientific">Streptomyces triticiradicis</name>
    <dbReference type="NCBI Taxonomy" id="2651189"/>
    <lineage>
        <taxon>Bacteria</taxon>
        <taxon>Bacillati</taxon>
        <taxon>Actinomycetota</taxon>
        <taxon>Actinomycetes</taxon>
        <taxon>Kitasatosporales</taxon>
        <taxon>Streptomycetaceae</taxon>
        <taxon>Streptomyces</taxon>
    </lineage>
</organism>
<dbReference type="Proteomes" id="UP000442990">
    <property type="component" value="Unassembled WGS sequence"/>
</dbReference>
<comment type="cofactor">
    <cofactor evidence="1">
        <name>Mg(2+)</name>
        <dbReference type="ChEBI" id="CHEBI:18420"/>
    </cofactor>
</comment>
<evidence type="ECO:0000313" key="9">
    <source>
        <dbReference type="Proteomes" id="UP000442990"/>
    </source>
</evidence>
<keyword evidence="5" id="KW-0460">Magnesium</keyword>
<feature type="region of interest" description="Disordered" evidence="7">
    <location>
        <begin position="1"/>
        <end position="51"/>
    </location>
</feature>
<evidence type="ECO:0000256" key="4">
    <source>
        <dbReference type="ARBA" id="ARBA00022723"/>
    </source>
</evidence>
<protein>
    <submittedName>
        <fullName evidence="8">Polyprenyl synthetase family protein</fullName>
    </submittedName>
</protein>
<dbReference type="PROSITE" id="PS00444">
    <property type="entry name" value="POLYPRENYL_SYNTHASE_2"/>
    <property type="match status" value="1"/>
</dbReference>
<dbReference type="EMBL" id="WBKG01000078">
    <property type="protein sequence ID" value="KAB1976674.1"/>
    <property type="molecule type" value="Genomic_DNA"/>
</dbReference>
<dbReference type="AlphaFoldDB" id="A0A7J5D1C4"/>
<keyword evidence="3 6" id="KW-0808">Transferase</keyword>
<reference evidence="8 9" key="1">
    <citation type="submission" date="2019-09" db="EMBL/GenBank/DDBJ databases">
        <title>Isolation and identification of active actinomycetes.</title>
        <authorList>
            <person name="Yu Z."/>
            <person name="Han C."/>
            <person name="Yu B."/>
        </authorList>
    </citation>
    <scope>NUCLEOTIDE SEQUENCE [LARGE SCALE GENOMIC DNA]</scope>
    <source>
        <strain evidence="8 9">NEAU-H2</strain>
    </source>
</reference>
<dbReference type="PROSITE" id="PS00723">
    <property type="entry name" value="POLYPRENYL_SYNTHASE_1"/>
    <property type="match status" value="1"/>
</dbReference>